<accession>A0A5C6ZWI9</accession>
<dbReference type="EMBL" id="VORY01000009">
    <property type="protein sequence ID" value="TXD93624.1"/>
    <property type="molecule type" value="Genomic_DNA"/>
</dbReference>
<evidence type="ECO:0000313" key="2">
    <source>
        <dbReference type="EMBL" id="TXD93624.1"/>
    </source>
</evidence>
<keyword evidence="3" id="KW-1185">Reference proteome</keyword>
<sequence length="890" mass="102143">MKYFSSLFMFFFLLNVNPTHAQDASLSVKVLDSLVQQPIELVSVVLETLGKSPSFKSTALNGSVSFINLSSGQAVKVRFLRMGYLDKVIDLTLKSGENLIVVNLTQNLEQLDNVVLDFKQPIIVKRDTVIFQADAFTQGNENKLRDLLKRMPGLEVDKSGNVTLNGKSVERLFVEGKLFFTGNERLGVNNIPADAVEEVQLLDNFTDVAMLKKFEDTDELIMNLILKEDKKQLLFGDVAAGVGYKDRYKVNPALFYFSPEYSLNFIGDFNNAGQKSFTRKDYLDLNGGIRSMSPTSYFELSADEFSRFLSENDNTQAVHRLGAGSYRRSWKKTDLNSYVIFDDSDLEQESTSVRRYLGTEPFNENRDQQQEKDFSFLITKTALEYKPNTKTDVRSVLFFKTNSSDESGNIQSTSPFQNTLLQTNSSNDGFELNLDTQITREIDAKNTIISELKLKANQTQPEYLWTTNRPLVDQVIPYEPDDPYRLIQQVQSENYQMNFYAKHYYSINKKEQLHATLVFNQYATRYENNAFQQLTDGSINSFADAGFNVNTTRNITLANGSLEYRYKDNDWTIKPTLVVDYIYQNINQRDGDRDINNILLLPKAFAKYRITNTSSFVLNYDRNVDLPSTSQLVNRNFVSGLTSVSSGNPDLGLLTRDNISLSYNYANLWKGTNFKIDLDYNIKNGSFKPVTNFNGVDQIRNFIRLERSEDQFSYGGSYKKRLGLISSQVKVNNSIGNGFQIINNQVLETKNRSTLLGANVFTLYDKFPNLFTSFFRTYSSYENSIGQSDFIQDQMALTLDTDFLQHWNLEFNYTYNYFKGIQTGTRSNYDDANFKLSYLNEDSRWSYDLRATNLFDNEFKQNNSVSDYVITDTRTFILPRIFMITVSYKL</sequence>
<comment type="caution">
    <text evidence="2">The sequence shown here is derived from an EMBL/GenBank/DDBJ whole genome shotgun (WGS) entry which is preliminary data.</text>
</comment>
<proteinExistence type="predicted"/>
<gene>
    <name evidence="2" type="ORF">ES724_09360</name>
</gene>
<reference evidence="2 3" key="1">
    <citation type="submission" date="2019-08" db="EMBL/GenBank/DDBJ databases">
        <title>Genome sequence of Gillisia hiemivivida IC154 (type strain).</title>
        <authorList>
            <person name="Bowman J.P."/>
        </authorList>
    </citation>
    <scope>NUCLEOTIDE SEQUENCE [LARGE SCALE GENOMIC DNA]</scope>
    <source>
        <strain evidence="2 3">IC154</strain>
    </source>
</reference>
<organism evidence="2 3">
    <name type="scientific">Gillisia hiemivivida</name>
    <dbReference type="NCBI Taxonomy" id="291190"/>
    <lineage>
        <taxon>Bacteria</taxon>
        <taxon>Pseudomonadati</taxon>
        <taxon>Bacteroidota</taxon>
        <taxon>Flavobacteriia</taxon>
        <taxon>Flavobacteriales</taxon>
        <taxon>Flavobacteriaceae</taxon>
        <taxon>Gillisia</taxon>
    </lineage>
</organism>
<dbReference type="SUPFAM" id="SSF56935">
    <property type="entry name" value="Porins"/>
    <property type="match status" value="1"/>
</dbReference>
<protein>
    <submittedName>
        <fullName evidence="2">Outer membrane beta-barrel protein</fullName>
    </submittedName>
</protein>
<keyword evidence="1" id="KW-0732">Signal</keyword>
<evidence type="ECO:0000313" key="3">
    <source>
        <dbReference type="Proteomes" id="UP000321367"/>
    </source>
</evidence>
<name>A0A5C6ZWI9_9FLAO</name>
<feature type="chain" id="PRO_5023100958" evidence="1">
    <location>
        <begin position="22"/>
        <end position="890"/>
    </location>
</feature>
<evidence type="ECO:0000256" key="1">
    <source>
        <dbReference type="SAM" id="SignalP"/>
    </source>
</evidence>
<dbReference type="OrthoDB" id="603275at2"/>
<feature type="signal peptide" evidence="1">
    <location>
        <begin position="1"/>
        <end position="21"/>
    </location>
</feature>
<dbReference type="AlphaFoldDB" id="A0A5C6ZWI9"/>
<dbReference type="RefSeq" id="WP_146932387.1">
    <property type="nucleotide sequence ID" value="NZ_CBCSHZ010000011.1"/>
</dbReference>
<dbReference type="Proteomes" id="UP000321367">
    <property type="component" value="Unassembled WGS sequence"/>
</dbReference>